<evidence type="ECO:0000313" key="4">
    <source>
        <dbReference type="Proteomes" id="UP000530412"/>
    </source>
</evidence>
<dbReference type="EMBL" id="JACJIE010000001">
    <property type="protein sequence ID" value="MBA8941859.1"/>
    <property type="molecule type" value="Genomic_DNA"/>
</dbReference>
<dbReference type="InterPro" id="IPR024983">
    <property type="entry name" value="CHAT_dom"/>
</dbReference>
<sequence>MRAPDAARAAAALAPVVGPALDLDTAAVLGWYHWLRFRPDDEDGPEDLVQAVRFLAPVHAVDPRAVPVELAAVYAGDERDGTDAESALEFGLLLALAHERDSSPPLLRRAVHLFRIAVAGPLPDPLDRAMALNNLGHGLRMTYETKGDPAALDEAVTVAREAAQVTAHPEHAMFLSNLGLALLRLFTRDGDPAALQEAVTVCRRAVVATRPGHPQLVRYRMHLGLLRGRWAELYDDAAAGAEAISLFRLAVSATPARDPARSARLLAFATALGTQYERTGDSVHLDEAVAVGRQAVAVTPDGHPQRCDALRTLAWCLTASAVREQDATLLREAVAAARAGVAAADPSRRAECLNRLGWCLRSLAEAVPDGTDASEATAAAAQAVDVAREAVAADPDRADFLNGLSHALLVLFQYTGDVGTLTEAAEVGRAAVAAAPQGGPEHAGRMGNLVFTLFRLHDAVGGDDVLWEAVALGRRAVAALPEGHRNRPPALSHLGTILVRAYEHTGRTALAEEAVGFHRLAVAESADSSTTYKWLMNLGMALASLAHGTGSHEAAEEAVTVLRKALEGLSGTHPERATALNNLAQALFGLHPYADDPSVVLRDAVRTARAAVAGTPARHPHRALHLNSLGLVLQTLAWQTADSAPVQAAVAAGREACAAAPRRHPHRAMYLGNLCAALQMSYARTGKEEDIAEAVERCREGLATLPRDHPYRVRLLHKLAEALVTRAVWDDDPALSEETTAACRDAVAASGDDELPSLLGLSLLVRVLLLTALRNDDDAPLREAVTHTREIVERVGPGQPAPSGALNQHAAALYLLYDRTGEYGLLEEALAAARTVGADESAEPELRILAHRLLAALSDSVEALASAETIVTLLPQLGRGALDAGDRGQVLGGLGAMAPVVAGAAMSAGRPGQAVELLEQSRGVLTAESVAAVGADLDRLRAAAPELATAFVNVRKRIEALDRPALAAEDSPVTPESRAVIRLETQTAWQALLHRIRALDGFAGFLMPPRAAVLTTTAAEGPVVYVYATPMRCDALVLTGDPDDPVSVVPLHDLRESEVVRRVKALGTAVDRSVDPSLDPTGRRAAQSEVLDVLAWLWDTVAEPVLTALGHTAPPAPGEPWPRLWWCPVGNLAHLPLHAAGHHRDLLATDGSPHRQAPRTVLDRVVSSYTATVRGLARARAAHHADGAPAPARAAGHDDSAPAAGRAARHRNRPDVRTAVVTVPDAPGVGVLPGAATEAELLAELIPEATVLADPTRAAVLAALPDHPVVHFACHHKPARIDPWQGKLLLHDHQRDPLTVSDVSALRLNGGLAYLSACSTTLTRLTDEALHLTGAFQLAGYPHVVGTLWPVGDRPALHLAADFYGRLTRGGRSAPDLTHTATALHHAVRALRAKYPVTPTAWAAHTHTGA</sequence>
<protein>
    <submittedName>
        <fullName evidence="3">Tetratricopeptide (TPR) repeat protein</fullName>
    </submittedName>
</protein>
<dbReference type="RefSeq" id="WP_142191820.1">
    <property type="nucleotide sequence ID" value="NZ_BMSU01000009.1"/>
</dbReference>
<evidence type="ECO:0000259" key="2">
    <source>
        <dbReference type="Pfam" id="PF12770"/>
    </source>
</evidence>
<dbReference type="PANTHER" id="PTHR19959">
    <property type="entry name" value="KINESIN LIGHT CHAIN"/>
    <property type="match status" value="1"/>
</dbReference>
<dbReference type="PANTHER" id="PTHR19959:SF119">
    <property type="entry name" value="FUNGAL LIPASE-LIKE DOMAIN-CONTAINING PROTEIN"/>
    <property type="match status" value="1"/>
</dbReference>
<dbReference type="Pfam" id="PF12770">
    <property type="entry name" value="CHAT"/>
    <property type="match status" value="1"/>
</dbReference>
<feature type="region of interest" description="Disordered" evidence="1">
    <location>
        <begin position="1182"/>
        <end position="1212"/>
    </location>
</feature>
<dbReference type="Proteomes" id="UP000530412">
    <property type="component" value="Unassembled WGS sequence"/>
</dbReference>
<evidence type="ECO:0000256" key="1">
    <source>
        <dbReference type="SAM" id="MobiDB-lite"/>
    </source>
</evidence>
<proteinExistence type="predicted"/>
<gene>
    <name evidence="3" type="ORF">FHS33_000248</name>
</gene>
<organism evidence="3 4">
    <name type="scientific">Streptomyces calvus</name>
    <dbReference type="NCBI Taxonomy" id="67282"/>
    <lineage>
        <taxon>Bacteria</taxon>
        <taxon>Bacillati</taxon>
        <taxon>Actinomycetota</taxon>
        <taxon>Actinomycetes</taxon>
        <taxon>Kitasatosporales</taxon>
        <taxon>Streptomycetaceae</taxon>
        <taxon>Streptomyces</taxon>
    </lineage>
</organism>
<reference evidence="3 4" key="1">
    <citation type="submission" date="2020-08" db="EMBL/GenBank/DDBJ databases">
        <title>Genomic Encyclopedia of Type Strains, Phase III (KMG-III): the genomes of soil and plant-associated and newly described type strains.</title>
        <authorList>
            <person name="Whitman W."/>
        </authorList>
    </citation>
    <scope>NUCLEOTIDE SEQUENCE [LARGE SCALE GENOMIC DNA]</scope>
    <source>
        <strain evidence="3 4">CECT 3271</strain>
    </source>
</reference>
<feature type="domain" description="CHAT" evidence="2">
    <location>
        <begin position="1093"/>
        <end position="1409"/>
    </location>
</feature>
<accession>A0AA40S8I4</accession>
<comment type="caution">
    <text evidence="3">The sequence shown here is derived from an EMBL/GenBank/DDBJ whole genome shotgun (WGS) entry which is preliminary data.</text>
</comment>
<dbReference type="Gene3D" id="1.25.40.10">
    <property type="entry name" value="Tetratricopeptide repeat domain"/>
    <property type="match status" value="4"/>
</dbReference>
<dbReference type="SUPFAM" id="SSF48452">
    <property type="entry name" value="TPR-like"/>
    <property type="match status" value="1"/>
</dbReference>
<dbReference type="InterPro" id="IPR011990">
    <property type="entry name" value="TPR-like_helical_dom_sf"/>
</dbReference>
<name>A0AA40S8I4_9ACTN</name>
<evidence type="ECO:0000313" key="3">
    <source>
        <dbReference type="EMBL" id="MBA8941859.1"/>
    </source>
</evidence>